<gene>
    <name evidence="1" type="ORF">DSOL_3844</name>
</gene>
<comment type="caution">
    <text evidence="1">The sequence shown here is derived from an EMBL/GenBank/DDBJ whole genome shotgun (WGS) entry which is preliminary data.</text>
</comment>
<organism evidence="1 2">
    <name type="scientific">Desulfosporosinus metallidurans</name>
    <dbReference type="NCBI Taxonomy" id="1888891"/>
    <lineage>
        <taxon>Bacteria</taxon>
        <taxon>Bacillati</taxon>
        <taxon>Bacillota</taxon>
        <taxon>Clostridia</taxon>
        <taxon>Eubacteriales</taxon>
        <taxon>Desulfitobacteriaceae</taxon>
        <taxon>Desulfosporosinus</taxon>
    </lineage>
</organism>
<name>A0A1Q8QNH8_9FIRM</name>
<evidence type="ECO:0000313" key="2">
    <source>
        <dbReference type="Proteomes" id="UP000186102"/>
    </source>
</evidence>
<dbReference type="InterPro" id="IPR035965">
    <property type="entry name" value="PAS-like_dom_sf"/>
</dbReference>
<protein>
    <recommendedName>
        <fullName evidence="3">PAC domain-containing protein</fullName>
    </recommendedName>
</protein>
<dbReference type="EMBL" id="MLBF01000038">
    <property type="protein sequence ID" value="OLN28901.1"/>
    <property type="molecule type" value="Genomic_DNA"/>
</dbReference>
<keyword evidence="2" id="KW-1185">Reference proteome</keyword>
<sequence length="47" mass="5488">MMDITESKQLNAKLRASEEKFRQLAETINEIFLITDMEKNCLRQSGL</sequence>
<reference evidence="1 2" key="1">
    <citation type="submission" date="2016-09" db="EMBL/GenBank/DDBJ databases">
        <title>Complete genome of Desulfosporosinus sp. OL.</title>
        <authorList>
            <person name="Mardanov A."/>
            <person name="Beletsky A."/>
            <person name="Panova A."/>
            <person name="Karnachuk O."/>
            <person name="Ravin N."/>
        </authorList>
    </citation>
    <scope>NUCLEOTIDE SEQUENCE [LARGE SCALE GENOMIC DNA]</scope>
    <source>
        <strain evidence="1 2">OL</strain>
    </source>
</reference>
<dbReference type="AlphaFoldDB" id="A0A1Q8QNH8"/>
<evidence type="ECO:0000313" key="1">
    <source>
        <dbReference type="EMBL" id="OLN28901.1"/>
    </source>
</evidence>
<dbReference type="STRING" id="1888891.DSOL_3844"/>
<dbReference type="SUPFAM" id="SSF55785">
    <property type="entry name" value="PYP-like sensor domain (PAS domain)"/>
    <property type="match status" value="1"/>
</dbReference>
<evidence type="ECO:0008006" key="3">
    <source>
        <dbReference type="Google" id="ProtNLM"/>
    </source>
</evidence>
<dbReference type="Gene3D" id="3.30.450.20">
    <property type="entry name" value="PAS domain"/>
    <property type="match status" value="1"/>
</dbReference>
<proteinExistence type="predicted"/>
<dbReference type="Proteomes" id="UP000186102">
    <property type="component" value="Unassembled WGS sequence"/>
</dbReference>
<accession>A0A1Q8QNH8</accession>